<accession>A0A6J5N1X0</accession>
<name>A0A6J5N1X0_9CAUD</name>
<gene>
    <name evidence="1" type="ORF">UFOVP592_8</name>
</gene>
<evidence type="ECO:0000313" key="1">
    <source>
        <dbReference type="EMBL" id="CAB4151280.1"/>
    </source>
</evidence>
<sequence length="67" mass="7295">MQTNNAKFCFAVKLEGLNMTAVINCTTSDQRKELIREVGKLSNLLTAPGVSIDISKGQEENTSGELH</sequence>
<dbReference type="EMBL" id="LR796558">
    <property type="protein sequence ID" value="CAB4151280.1"/>
    <property type="molecule type" value="Genomic_DNA"/>
</dbReference>
<organism evidence="1">
    <name type="scientific">uncultured Caudovirales phage</name>
    <dbReference type="NCBI Taxonomy" id="2100421"/>
    <lineage>
        <taxon>Viruses</taxon>
        <taxon>Duplodnaviria</taxon>
        <taxon>Heunggongvirae</taxon>
        <taxon>Uroviricota</taxon>
        <taxon>Caudoviricetes</taxon>
        <taxon>Peduoviridae</taxon>
        <taxon>Maltschvirus</taxon>
        <taxon>Maltschvirus maltsch</taxon>
    </lineage>
</organism>
<protein>
    <submittedName>
        <fullName evidence="1">Uncharacterized protein</fullName>
    </submittedName>
</protein>
<reference evidence="1" key="1">
    <citation type="submission" date="2020-04" db="EMBL/GenBank/DDBJ databases">
        <authorList>
            <person name="Chiriac C."/>
            <person name="Salcher M."/>
            <person name="Ghai R."/>
            <person name="Kavagutti S V."/>
        </authorList>
    </citation>
    <scope>NUCLEOTIDE SEQUENCE</scope>
</reference>
<proteinExistence type="predicted"/>